<protein>
    <submittedName>
        <fullName evidence="2">Uncharacterized protein</fullName>
    </submittedName>
</protein>
<evidence type="ECO:0000313" key="3">
    <source>
        <dbReference type="Proteomes" id="UP001371305"/>
    </source>
</evidence>
<comment type="caution">
    <text evidence="2">The sequence shown here is derived from an EMBL/GenBank/DDBJ whole genome shotgun (WGS) entry which is preliminary data.</text>
</comment>
<feature type="chain" id="PRO_5045923371" evidence="1">
    <location>
        <begin position="25"/>
        <end position="417"/>
    </location>
</feature>
<accession>A0ABU9AV61</accession>
<feature type="signal peptide" evidence="1">
    <location>
        <begin position="1"/>
        <end position="24"/>
    </location>
</feature>
<reference evidence="2 3" key="1">
    <citation type="submission" date="2024-04" db="EMBL/GenBank/DDBJ databases">
        <title>Luteolibacter sp. isolated from soil.</title>
        <authorList>
            <person name="An J."/>
        </authorList>
    </citation>
    <scope>NUCLEOTIDE SEQUENCE [LARGE SCALE GENOMIC DNA]</scope>
    <source>
        <strain evidence="2 3">Y139</strain>
    </source>
</reference>
<gene>
    <name evidence="2" type="ORF">WKV53_14015</name>
</gene>
<organism evidence="2 3">
    <name type="scientific">Luteolibacter soli</name>
    <dbReference type="NCBI Taxonomy" id="3135280"/>
    <lineage>
        <taxon>Bacteria</taxon>
        <taxon>Pseudomonadati</taxon>
        <taxon>Verrucomicrobiota</taxon>
        <taxon>Verrucomicrobiia</taxon>
        <taxon>Verrucomicrobiales</taxon>
        <taxon>Verrucomicrobiaceae</taxon>
        <taxon>Luteolibacter</taxon>
    </lineage>
</organism>
<dbReference type="Proteomes" id="UP001371305">
    <property type="component" value="Unassembled WGS sequence"/>
</dbReference>
<name>A0ABU9AV61_9BACT</name>
<sequence>MPTLRLIALFLTTITAALLPRAQADSIEWQLIGTDPKTAAAIGNATFNGKLTTPEFEDRINKLITAGKVKKHLTFKKDKPTGTPDEHLITSAGTPDAWEAHSDSSWPSKNSNYVQHLDITTPKGFLTAGRSLLTVAQCPTLIPNRWVIAASWLAKGQSTILLQKLVTTTPDLPEYHDFRQQGTPGLTEFITQKTTRTRLDPQRVKQAELDRLATDLTTQSPDSIGVSINHAANSLMGGSISELENSTSEGWIFDCQPNESVDTSWIDYEANVEKTTLYGLAPVAQWCLLHQTAPSDTQTPVTLVKFTPLVLTGDKPPVRDPAHGMKNSHVLAVHPGLLRLLDPAKPHRRFIDTLTQAGCQVTGKGLMPIGGSIVIFPQSTSADEAATLEKFLRERLLMWDQFPDWKAKNPTEFATPK</sequence>
<proteinExistence type="predicted"/>
<evidence type="ECO:0000256" key="1">
    <source>
        <dbReference type="SAM" id="SignalP"/>
    </source>
</evidence>
<dbReference type="RefSeq" id="WP_341405271.1">
    <property type="nucleotide sequence ID" value="NZ_JBBUKT010000005.1"/>
</dbReference>
<evidence type="ECO:0000313" key="2">
    <source>
        <dbReference type="EMBL" id="MEK7951628.1"/>
    </source>
</evidence>
<keyword evidence="3" id="KW-1185">Reference proteome</keyword>
<dbReference type="EMBL" id="JBBUKT010000005">
    <property type="protein sequence ID" value="MEK7951628.1"/>
    <property type="molecule type" value="Genomic_DNA"/>
</dbReference>
<keyword evidence="1" id="KW-0732">Signal</keyword>